<dbReference type="PRINTS" id="PR01727">
    <property type="entry name" value="DNABINDINGHU"/>
</dbReference>
<evidence type="ECO:0000256" key="3">
    <source>
        <dbReference type="ARBA" id="ARBA00023125"/>
    </source>
</evidence>
<evidence type="ECO:0000313" key="5">
    <source>
        <dbReference type="EMBL" id="KCZ96347.1"/>
    </source>
</evidence>
<dbReference type="GO" id="GO:0003677">
    <property type="term" value="F:DNA binding"/>
    <property type="evidence" value="ECO:0007669"/>
    <property type="project" value="UniProtKB-KW"/>
</dbReference>
<name>A0A059G032_9PROT</name>
<dbReference type="SMART" id="SM00411">
    <property type="entry name" value="BHL"/>
    <property type="match status" value="1"/>
</dbReference>
<accession>A0A059G032</accession>
<dbReference type="EMBL" id="ARYI01000001">
    <property type="protein sequence ID" value="KCZ96347.1"/>
    <property type="molecule type" value="Genomic_DNA"/>
</dbReference>
<evidence type="ECO:0000256" key="2">
    <source>
        <dbReference type="ARBA" id="ARBA00023067"/>
    </source>
</evidence>
<dbReference type="Proteomes" id="UP000025061">
    <property type="component" value="Unassembled WGS sequence"/>
</dbReference>
<dbReference type="CDD" id="cd13831">
    <property type="entry name" value="HU"/>
    <property type="match status" value="1"/>
</dbReference>
<evidence type="ECO:0000313" key="6">
    <source>
        <dbReference type="Proteomes" id="UP000025061"/>
    </source>
</evidence>
<dbReference type="InterPro" id="IPR010992">
    <property type="entry name" value="IHF-like_DNA-bd_dom_sf"/>
</dbReference>
<dbReference type="GO" id="GO:0030261">
    <property type="term" value="P:chromosome condensation"/>
    <property type="evidence" value="ECO:0007669"/>
    <property type="project" value="UniProtKB-KW"/>
</dbReference>
<reference evidence="5 6" key="1">
    <citation type="submission" date="2013-04" db="EMBL/GenBank/DDBJ databases">
        <title>Hyphomonas hirschiana VP5 Genome Sequencing.</title>
        <authorList>
            <person name="Lai Q."/>
            <person name="Shao Z."/>
        </authorList>
    </citation>
    <scope>NUCLEOTIDE SEQUENCE [LARGE SCALE GENOMIC DNA]</scope>
    <source>
        <strain evidence="5 6">VP5</strain>
    </source>
</reference>
<evidence type="ECO:0000256" key="1">
    <source>
        <dbReference type="ARBA" id="ARBA00010529"/>
    </source>
</evidence>
<dbReference type="OrthoDB" id="9799835at2"/>
<keyword evidence="6" id="KW-1185">Reference proteome</keyword>
<dbReference type="GO" id="GO:0030527">
    <property type="term" value="F:structural constituent of chromatin"/>
    <property type="evidence" value="ECO:0007669"/>
    <property type="project" value="InterPro"/>
</dbReference>
<dbReference type="PATRIC" id="fig|1280951.3.peg.336"/>
<dbReference type="Gene3D" id="4.10.520.10">
    <property type="entry name" value="IHF-like DNA-binding proteins"/>
    <property type="match status" value="1"/>
</dbReference>
<keyword evidence="3 5" id="KW-0238">DNA-binding</keyword>
<dbReference type="AlphaFoldDB" id="A0A059G032"/>
<keyword evidence="2" id="KW-0226">DNA condensation</keyword>
<dbReference type="RefSeq" id="WP_011645740.1">
    <property type="nucleotide sequence ID" value="NZ_ARYI01000001.1"/>
</dbReference>
<dbReference type="GO" id="GO:0005829">
    <property type="term" value="C:cytosol"/>
    <property type="evidence" value="ECO:0007669"/>
    <property type="project" value="TreeGrafter"/>
</dbReference>
<dbReference type="InterPro" id="IPR020816">
    <property type="entry name" value="Histone-like_DNA-bd_CS"/>
</dbReference>
<dbReference type="PANTHER" id="PTHR33175:SF3">
    <property type="entry name" value="DNA-BINDING PROTEIN HU-BETA"/>
    <property type="match status" value="1"/>
</dbReference>
<sequence>MNKGELTKAVAAASGLSQSDAGKAVDALFETVAAAAKSRQQVAIAGFGTFSAKTRNAREGRNPATKETIKIPEKTSLAFKPASALKDI</sequence>
<comment type="similarity">
    <text evidence="1 4">Belongs to the bacterial histone-like protein family.</text>
</comment>
<organism evidence="5 6">
    <name type="scientific">Hyphomonas hirschiana VP5</name>
    <dbReference type="NCBI Taxonomy" id="1280951"/>
    <lineage>
        <taxon>Bacteria</taxon>
        <taxon>Pseudomonadati</taxon>
        <taxon>Pseudomonadota</taxon>
        <taxon>Alphaproteobacteria</taxon>
        <taxon>Hyphomonadales</taxon>
        <taxon>Hyphomonadaceae</taxon>
        <taxon>Hyphomonas</taxon>
    </lineage>
</organism>
<dbReference type="SUPFAM" id="SSF47729">
    <property type="entry name" value="IHF-like DNA-binding proteins"/>
    <property type="match status" value="1"/>
</dbReference>
<dbReference type="Pfam" id="PF00216">
    <property type="entry name" value="Bac_DNA_binding"/>
    <property type="match status" value="1"/>
</dbReference>
<proteinExistence type="inferred from homology"/>
<protein>
    <submittedName>
        <fullName evidence="5">DNA-binding protein HU</fullName>
    </submittedName>
</protein>
<dbReference type="PANTHER" id="PTHR33175">
    <property type="entry name" value="DNA-BINDING PROTEIN HU"/>
    <property type="match status" value="1"/>
</dbReference>
<comment type="caution">
    <text evidence="5">The sequence shown here is derived from an EMBL/GenBank/DDBJ whole genome shotgun (WGS) entry which is preliminary data.</text>
</comment>
<evidence type="ECO:0000256" key="4">
    <source>
        <dbReference type="RuleBase" id="RU003939"/>
    </source>
</evidence>
<dbReference type="PROSITE" id="PS00045">
    <property type="entry name" value="HISTONE_LIKE"/>
    <property type="match status" value="1"/>
</dbReference>
<dbReference type="InterPro" id="IPR000119">
    <property type="entry name" value="Hist_DNA-bd"/>
</dbReference>
<gene>
    <name evidence="5" type="ORF">HHI_01670</name>
</gene>